<evidence type="ECO:0000313" key="2">
    <source>
        <dbReference type="EMBL" id="QIO10159.1"/>
    </source>
</evidence>
<protein>
    <submittedName>
        <fullName evidence="2">HNH endonuclease</fullName>
    </submittedName>
</protein>
<reference evidence="2 3" key="1">
    <citation type="submission" date="2020-03" db="EMBL/GenBank/DDBJ databases">
        <authorList>
            <person name="Zhu W."/>
        </authorList>
    </citation>
    <scope>NUCLEOTIDE SEQUENCE [LARGE SCALE GENOMIC DNA]</scope>
    <source>
        <strain evidence="2 3">185</strain>
    </source>
</reference>
<sequence length="224" mass="26480">MDFYQWLIQEKGLSQATASKYNLVIQNRISEWLPSYERPANSIEFEALKRLILDLNIYKERNRIGNNMYSSALNHYGHYLKQYDVVDSTIFTENKIFTSEAERRIKARLVQNKFRKGLFDYFPRCAISSMSNPSFLIASHIKPWSKSNDQERIDPFNGLLLTPNYDHLFDRGFIGFKHNGEVIVSNHLHQAEREFFNIPDRIAIQLEKAHLPYLEFHRDEVFQA</sequence>
<dbReference type="AlphaFoldDB" id="A0A6G8S7J5"/>
<feature type="domain" description="HNH nuclease" evidence="1">
    <location>
        <begin position="125"/>
        <end position="176"/>
    </location>
</feature>
<dbReference type="EMBL" id="CP049916">
    <property type="protein sequence ID" value="QIO10159.1"/>
    <property type="molecule type" value="Genomic_DNA"/>
</dbReference>
<evidence type="ECO:0000313" key="3">
    <source>
        <dbReference type="Proteomes" id="UP000501939"/>
    </source>
</evidence>
<dbReference type="GO" id="GO:0004519">
    <property type="term" value="F:endonuclease activity"/>
    <property type="evidence" value="ECO:0007669"/>
    <property type="project" value="UniProtKB-KW"/>
</dbReference>
<accession>A0A6G8S7J5</accession>
<dbReference type="InterPro" id="IPR003615">
    <property type="entry name" value="HNH_nuc"/>
</dbReference>
<gene>
    <name evidence="2" type="ORF">G8D99_14865</name>
</gene>
<name>A0A6G8S7J5_9GAMM</name>
<dbReference type="KEGG" id="alj:G8D99_14865"/>
<evidence type="ECO:0000259" key="1">
    <source>
        <dbReference type="Pfam" id="PF13391"/>
    </source>
</evidence>
<dbReference type="RefSeq" id="WP_166327215.1">
    <property type="nucleotide sequence ID" value="NZ_CP049916.1"/>
</dbReference>
<keyword evidence="2" id="KW-0378">Hydrolase</keyword>
<dbReference type="Pfam" id="PF13391">
    <property type="entry name" value="HNH_2"/>
    <property type="match status" value="1"/>
</dbReference>
<dbReference type="Proteomes" id="UP000501939">
    <property type="component" value="Chromosome"/>
</dbReference>
<organism evidence="2 3">
    <name type="scientific">Acinetobacter lanii</name>
    <dbReference type="NCBI Taxonomy" id="2715163"/>
    <lineage>
        <taxon>Bacteria</taxon>
        <taxon>Pseudomonadati</taxon>
        <taxon>Pseudomonadota</taxon>
        <taxon>Gammaproteobacteria</taxon>
        <taxon>Moraxellales</taxon>
        <taxon>Moraxellaceae</taxon>
        <taxon>Acinetobacter</taxon>
    </lineage>
</organism>
<keyword evidence="2" id="KW-0255">Endonuclease</keyword>
<keyword evidence="3" id="KW-1185">Reference proteome</keyword>
<proteinExistence type="predicted"/>
<keyword evidence="2" id="KW-0540">Nuclease</keyword>